<dbReference type="SUPFAM" id="SSF52540">
    <property type="entry name" value="P-loop containing nucleoside triphosphate hydrolases"/>
    <property type="match status" value="1"/>
</dbReference>
<dbReference type="Proteomes" id="UP000441717">
    <property type="component" value="Unassembled WGS sequence"/>
</dbReference>
<feature type="binding site" evidence="15">
    <location>
        <position position="39"/>
    </location>
    <ligand>
        <name>Mg(2+)</name>
        <dbReference type="ChEBI" id="CHEBI:18420"/>
        <label>2</label>
    </ligand>
</feature>
<dbReference type="PROSITE" id="PS51711">
    <property type="entry name" value="G_FEOB"/>
    <property type="match status" value="1"/>
</dbReference>
<evidence type="ECO:0000256" key="7">
    <source>
        <dbReference type="ARBA" id="ARBA00022741"/>
    </source>
</evidence>
<dbReference type="GO" id="GO:0005886">
    <property type="term" value="C:plasma membrane"/>
    <property type="evidence" value="ECO:0007669"/>
    <property type="project" value="UniProtKB-SubCell"/>
</dbReference>
<feature type="transmembrane region" description="Helical" evidence="16">
    <location>
        <begin position="564"/>
        <end position="584"/>
    </location>
</feature>
<keyword evidence="15" id="KW-0460">Magnesium</keyword>
<name>A0A6N7IM91_9FIRM</name>
<keyword evidence="6 16" id="KW-0812">Transmembrane</keyword>
<dbReference type="Gene3D" id="3.40.50.300">
    <property type="entry name" value="P-loop containing nucleotide triphosphate hydrolases"/>
    <property type="match status" value="1"/>
</dbReference>
<keyword evidence="5 16" id="KW-0410">Iron transport</keyword>
<comment type="function">
    <text evidence="1 16">Probable transporter of a GTP-driven Fe(2+) uptake system.</text>
</comment>
<evidence type="ECO:0000256" key="10">
    <source>
        <dbReference type="ARBA" id="ARBA00023065"/>
    </source>
</evidence>
<dbReference type="InterPro" id="IPR030389">
    <property type="entry name" value="G_FEOB_dom"/>
</dbReference>
<organism evidence="18 19">
    <name type="scientific">Desulfofundulus thermobenzoicus</name>
    <dbReference type="NCBI Taxonomy" id="29376"/>
    <lineage>
        <taxon>Bacteria</taxon>
        <taxon>Bacillati</taxon>
        <taxon>Bacillota</taxon>
        <taxon>Clostridia</taxon>
        <taxon>Eubacteriales</taxon>
        <taxon>Peptococcaceae</taxon>
        <taxon>Desulfofundulus</taxon>
    </lineage>
</organism>
<evidence type="ECO:0000256" key="9">
    <source>
        <dbReference type="ARBA" id="ARBA00023004"/>
    </source>
</evidence>
<dbReference type="GO" id="GO:0005525">
    <property type="term" value="F:GTP binding"/>
    <property type="evidence" value="ECO:0007669"/>
    <property type="project" value="UniProtKB-KW"/>
</dbReference>
<dbReference type="Pfam" id="PF07664">
    <property type="entry name" value="FeoB_C"/>
    <property type="match status" value="1"/>
</dbReference>
<sequence length="658" mass="71395">MAHCHCPGLKMDIPEGSRRIVLAGNPNTGKSVFFNQLTGIYVDVSNYPGTTLDISYGRYGSDVVIDTPGVYGISSFNDEERIARDIILSADLVVNIVSATHLERDLFLTQQIIDTGVPVIVALNMMDDARRLGIAVDVDRLSQLLGVPVIPTVAVKRDGLDRLKAELFTARPGNPTPGLEGEIHHLLNRVGSRGEALLVLEGDPVIAGRHGCQPGTRREEIYRRRRERVNEIYARVVRETSRGASFGTILGRWMLKPVTGIPILLLALWVMYKAIGVFIAGTVVGITEETIMQGIYEPAVRHLVEQIISPSSVPGIILTGDFGLLTMTVTYLLGLLMPLVVGFYFFLSLFEDSGYLPRIATLVDRVLNAIGLNGRGVIPLILGFGCVTMATITTRLLSSDRERKIAIFLLGLTIPCSAQLGVIAGMLAGLGPQYVTLYILVIFSVLVMAGTLLSTLLPGKSADLLIDLPPLRLPRLDNVLKKTGTRSYHFLKEAAPLFALGALLISIFQVTGILEFLQNILAPLTVGWLNLPRETATAFIMGIVRRDFGAAGLTALELNPLQTVVALITITLFVPCIASILVIFKERTKKEAAFIWGSSWVAAFLVGGLVAQMARLFSPAAAGHGVIPVMLAFLVLTLAVVLLCLFFRRSRPTTDIQG</sequence>
<feature type="transmembrane region" description="Helical" evidence="16">
    <location>
        <begin position="377"/>
        <end position="398"/>
    </location>
</feature>
<feature type="binding site" evidence="15">
    <location>
        <position position="35"/>
    </location>
    <ligand>
        <name>Mg(2+)</name>
        <dbReference type="ChEBI" id="CHEBI:18420"/>
        <label>2</label>
    </ligand>
</feature>
<feature type="transmembrane region" description="Helical" evidence="16">
    <location>
        <begin position="322"/>
        <end position="347"/>
    </location>
</feature>
<dbReference type="Pfam" id="PF02421">
    <property type="entry name" value="FeoB_N"/>
    <property type="match status" value="1"/>
</dbReference>
<evidence type="ECO:0000256" key="4">
    <source>
        <dbReference type="ARBA" id="ARBA00022475"/>
    </source>
</evidence>
<keyword evidence="19" id="KW-1185">Reference proteome</keyword>
<feature type="binding site" evidence="14">
    <location>
        <begin position="66"/>
        <end position="69"/>
    </location>
    <ligand>
        <name>GTP</name>
        <dbReference type="ChEBI" id="CHEBI:37565"/>
        <label>1</label>
    </ligand>
</feature>
<evidence type="ECO:0000256" key="11">
    <source>
        <dbReference type="ARBA" id="ARBA00023134"/>
    </source>
</evidence>
<keyword evidence="3 16" id="KW-0813">Transport</keyword>
<evidence type="ECO:0000259" key="17">
    <source>
        <dbReference type="PROSITE" id="PS51711"/>
    </source>
</evidence>
<evidence type="ECO:0000256" key="16">
    <source>
        <dbReference type="RuleBase" id="RU362098"/>
    </source>
</evidence>
<feature type="binding site" evidence="14">
    <location>
        <begin position="49"/>
        <end position="53"/>
    </location>
    <ligand>
        <name>GTP</name>
        <dbReference type="ChEBI" id="CHEBI:37565"/>
        <label>1</label>
    </ligand>
</feature>
<evidence type="ECO:0000313" key="18">
    <source>
        <dbReference type="EMBL" id="MQL51034.1"/>
    </source>
</evidence>
<gene>
    <name evidence="18" type="primary">feoB</name>
    <name evidence="18" type="ORF">GFC01_01865</name>
</gene>
<reference evidence="18 19" key="1">
    <citation type="submission" date="2019-10" db="EMBL/GenBank/DDBJ databases">
        <title>Comparative genomics of sulfur disproportionating microorganisms.</title>
        <authorList>
            <person name="Ward L.M."/>
            <person name="Bertran E."/>
            <person name="Johnston D."/>
        </authorList>
    </citation>
    <scope>NUCLEOTIDE SEQUENCE [LARGE SCALE GENOMIC DNA]</scope>
    <source>
        <strain evidence="18 19">DSM 14055</strain>
    </source>
</reference>
<feature type="transmembrane region" description="Helical" evidence="16">
    <location>
        <begin position="263"/>
        <end position="286"/>
    </location>
</feature>
<evidence type="ECO:0000256" key="5">
    <source>
        <dbReference type="ARBA" id="ARBA00022496"/>
    </source>
</evidence>
<dbReference type="InterPro" id="IPR011640">
    <property type="entry name" value="Fe2_transport_prot_B_C"/>
</dbReference>
<keyword evidence="15" id="KW-0479">Metal-binding</keyword>
<evidence type="ECO:0000256" key="15">
    <source>
        <dbReference type="PIRSR" id="PIRSR603373-2"/>
    </source>
</evidence>
<dbReference type="InterPro" id="IPR006073">
    <property type="entry name" value="GTP-bd"/>
</dbReference>
<feature type="transmembrane region" description="Helical" evidence="16">
    <location>
        <begin position="405"/>
        <end position="429"/>
    </location>
</feature>
<evidence type="ECO:0000313" key="19">
    <source>
        <dbReference type="Proteomes" id="UP000441717"/>
    </source>
</evidence>
<dbReference type="InterPro" id="IPR003373">
    <property type="entry name" value="Fe2_transport_prot-B"/>
</dbReference>
<dbReference type="InterPro" id="IPR050860">
    <property type="entry name" value="FeoB_GTPase"/>
</dbReference>
<feature type="binding site" evidence="14">
    <location>
        <begin position="24"/>
        <end position="31"/>
    </location>
    <ligand>
        <name>GTP</name>
        <dbReference type="ChEBI" id="CHEBI:37565"/>
        <label>1</label>
    </ligand>
</feature>
<evidence type="ECO:0000256" key="12">
    <source>
        <dbReference type="ARBA" id="ARBA00023136"/>
    </source>
</evidence>
<keyword evidence="10" id="KW-0406">Ion transport</keyword>
<dbReference type="GO" id="GO:0046872">
    <property type="term" value="F:metal ion binding"/>
    <property type="evidence" value="ECO:0007669"/>
    <property type="project" value="UniProtKB-KW"/>
</dbReference>
<evidence type="ECO:0000256" key="13">
    <source>
        <dbReference type="NCBIfam" id="TIGR00437"/>
    </source>
</evidence>
<feature type="domain" description="FeoB-type G" evidence="17">
    <location>
        <begin position="17"/>
        <end position="173"/>
    </location>
</feature>
<proteinExistence type="inferred from homology"/>
<dbReference type="GO" id="GO:0015093">
    <property type="term" value="F:ferrous iron transmembrane transporter activity"/>
    <property type="evidence" value="ECO:0007669"/>
    <property type="project" value="UniProtKB-UniRule"/>
</dbReference>
<dbReference type="Pfam" id="PF07670">
    <property type="entry name" value="Gate"/>
    <property type="match status" value="2"/>
</dbReference>
<evidence type="ECO:0000256" key="1">
    <source>
        <dbReference type="ARBA" id="ARBA00003926"/>
    </source>
</evidence>
<comment type="caution">
    <text evidence="18">The sequence shown here is derived from an EMBL/GenBank/DDBJ whole genome shotgun (WGS) entry which is preliminary data.</text>
</comment>
<evidence type="ECO:0000256" key="3">
    <source>
        <dbReference type="ARBA" id="ARBA00022448"/>
    </source>
</evidence>
<keyword evidence="9 16" id="KW-0408">Iron</keyword>
<feature type="binding site" evidence="14">
    <location>
        <begin position="124"/>
        <end position="127"/>
    </location>
    <ligand>
        <name>GTP</name>
        <dbReference type="ChEBI" id="CHEBI:37565"/>
        <label>1</label>
    </ligand>
</feature>
<dbReference type="NCBIfam" id="TIGR00437">
    <property type="entry name" value="feoB"/>
    <property type="match status" value="1"/>
</dbReference>
<feature type="binding site" evidence="15">
    <location>
        <position position="38"/>
    </location>
    <ligand>
        <name>Mg(2+)</name>
        <dbReference type="ChEBI" id="CHEBI:18420"/>
        <label>2</label>
    </ligand>
</feature>
<evidence type="ECO:0000256" key="8">
    <source>
        <dbReference type="ARBA" id="ARBA00022989"/>
    </source>
</evidence>
<dbReference type="PANTHER" id="PTHR43185">
    <property type="entry name" value="FERROUS IRON TRANSPORT PROTEIN B"/>
    <property type="match status" value="1"/>
</dbReference>
<comment type="similarity">
    <text evidence="16">Belongs to the TRAFAC class TrmE-Era-EngA-EngB-Septin-like GTPase superfamily. FeoB GTPase (TC 9.A.8) family.</text>
</comment>
<feature type="transmembrane region" description="Helical" evidence="16">
    <location>
        <begin position="626"/>
        <end position="647"/>
    </location>
</feature>
<dbReference type="RefSeq" id="WP_152944946.1">
    <property type="nucleotide sequence ID" value="NZ_WHYR01000003.1"/>
</dbReference>
<keyword evidence="4" id="KW-1003">Cell membrane</keyword>
<feature type="transmembrane region" description="Helical" evidence="16">
    <location>
        <begin position="435"/>
        <end position="457"/>
    </location>
</feature>
<dbReference type="InterPro" id="IPR011642">
    <property type="entry name" value="Gate_dom"/>
</dbReference>
<feature type="transmembrane region" description="Helical" evidence="16">
    <location>
        <begin position="494"/>
        <end position="514"/>
    </location>
</feature>
<accession>A0A6N7IM91</accession>
<dbReference type="PANTHER" id="PTHR43185:SF1">
    <property type="entry name" value="FE(2+) TRANSPORTER FEOB"/>
    <property type="match status" value="1"/>
</dbReference>
<dbReference type="OrthoDB" id="9809127at2"/>
<protein>
    <recommendedName>
        <fullName evidence="13 16">Ferrous iron transport protein B</fullName>
    </recommendedName>
</protein>
<dbReference type="EMBL" id="WHYR01000003">
    <property type="protein sequence ID" value="MQL51034.1"/>
    <property type="molecule type" value="Genomic_DNA"/>
</dbReference>
<keyword evidence="12 16" id="KW-0472">Membrane</keyword>
<evidence type="ECO:0000256" key="6">
    <source>
        <dbReference type="ARBA" id="ARBA00022692"/>
    </source>
</evidence>
<keyword evidence="11 14" id="KW-0342">GTP-binding</keyword>
<dbReference type="AlphaFoldDB" id="A0A6N7IM91"/>
<feature type="transmembrane region" description="Helical" evidence="16">
    <location>
        <begin position="593"/>
        <end position="614"/>
    </location>
</feature>
<dbReference type="CDD" id="cd01879">
    <property type="entry name" value="FeoB"/>
    <property type="match status" value="1"/>
</dbReference>
<comment type="subcellular location">
    <subcellularLocation>
        <location evidence="2 16">Cell membrane</location>
        <topology evidence="2 16">Multi-pass membrane protein</topology>
    </subcellularLocation>
</comment>
<dbReference type="InterPro" id="IPR027417">
    <property type="entry name" value="P-loop_NTPase"/>
</dbReference>
<dbReference type="PRINTS" id="PR00326">
    <property type="entry name" value="GTP1OBG"/>
</dbReference>
<keyword evidence="8 16" id="KW-1133">Transmembrane helix</keyword>
<evidence type="ECO:0000256" key="2">
    <source>
        <dbReference type="ARBA" id="ARBA00004651"/>
    </source>
</evidence>
<keyword evidence="7 14" id="KW-0547">Nucleotide-binding</keyword>
<evidence type="ECO:0000256" key="14">
    <source>
        <dbReference type="PIRSR" id="PIRSR603373-1"/>
    </source>
</evidence>